<dbReference type="AlphaFoldDB" id="A0A0J1HLC2"/>
<evidence type="ECO:0000313" key="2">
    <source>
        <dbReference type="EMBL" id="MBR8669634.1"/>
    </source>
</evidence>
<keyword evidence="3" id="KW-1185">Reference proteome</keyword>
<protein>
    <submittedName>
        <fullName evidence="1">Uncharacterized protein</fullName>
    </submittedName>
</protein>
<dbReference type="RefSeq" id="WP_016204921.1">
    <property type="nucleotide sequence ID" value="NZ_JAGTPX020000007.1"/>
</dbReference>
<reference evidence="2" key="2">
    <citation type="submission" date="2021-04" db="EMBL/GenBank/DDBJ databases">
        <title>Genomic analysis of electroactive and textile dye degrading Bacillus circulans strain: DC10 isolated from constructed wetland-microbial fuel cells treating textile dye wastewaters.</title>
        <authorList>
            <person name="Patel D.U."/>
            <person name="Desai C.R."/>
        </authorList>
    </citation>
    <scope>NUCLEOTIDE SEQUENCE</scope>
    <source>
        <strain evidence="2">DC10</strain>
    </source>
</reference>
<evidence type="ECO:0000313" key="1">
    <source>
        <dbReference type="EMBL" id="KLV14562.1"/>
    </source>
</evidence>
<organism evidence="1 3">
    <name type="scientific">Niallia circulans</name>
    <name type="common">Bacillus circulans</name>
    <dbReference type="NCBI Taxonomy" id="1397"/>
    <lineage>
        <taxon>Bacteria</taxon>
        <taxon>Bacillati</taxon>
        <taxon>Bacillota</taxon>
        <taxon>Bacilli</taxon>
        <taxon>Bacillales</taxon>
        <taxon>Bacillaceae</taxon>
        <taxon>Niallia</taxon>
    </lineage>
</organism>
<sequence>MKKKEVINQLENFLNEVNRRKEDQLLKKLYDKQILDELSSDVLYIKVILEGSSNNEILLSEMEELQIHFDHMKELVESDLFSPLYHLMIGLEFF</sequence>
<evidence type="ECO:0000313" key="3">
    <source>
        <dbReference type="Proteomes" id="UP000036045"/>
    </source>
</evidence>
<accession>A0A0J1HLC2</accession>
<comment type="caution">
    <text evidence="1">The sequence shown here is derived from an EMBL/GenBank/DDBJ whole genome shotgun (WGS) entry which is preliminary data.</text>
</comment>
<dbReference type="Proteomes" id="UP000036045">
    <property type="component" value="Unassembled WGS sequence"/>
</dbReference>
<name>A0A0J1HLC2_NIACI</name>
<dbReference type="EMBL" id="JAGTPX010000006">
    <property type="protein sequence ID" value="MBR8669634.1"/>
    <property type="molecule type" value="Genomic_DNA"/>
</dbReference>
<dbReference type="OrthoDB" id="9870921at2"/>
<gene>
    <name evidence="1" type="ORF">ABW02_25965</name>
    <name evidence="2" type="ORF">KD144_08770</name>
</gene>
<dbReference type="PATRIC" id="fig|1397.4.peg.5014"/>
<reference evidence="1 3" key="1">
    <citation type="submission" date="2015-05" db="EMBL/GenBank/DDBJ databases">
        <title>Whole genome sequence and identification of bacterial endophytes from Costus igneus.</title>
        <authorList>
            <person name="Lee Y.P."/>
            <person name="Gan H.M."/>
            <person name="Eng W."/>
            <person name="Wheatley M.S."/>
            <person name="Caraballo A."/>
            <person name="Polter S."/>
            <person name="Savka M.A."/>
            <person name="Hudson A.O."/>
        </authorList>
    </citation>
    <scope>NUCLEOTIDE SEQUENCE [LARGE SCALE GENOMIC DNA]</scope>
    <source>
        <strain evidence="1 3">RIT379</strain>
    </source>
</reference>
<dbReference type="EMBL" id="LDPH01000067">
    <property type="protein sequence ID" value="KLV14562.1"/>
    <property type="molecule type" value="Genomic_DNA"/>
</dbReference>
<proteinExistence type="predicted"/>